<proteinExistence type="inferred from homology"/>
<dbReference type="GO" id="GO:0005634">
    <property type="term" value="C:nucleus"/>
    <property type="evidence" value="ECO:0007669"/>
    <property type="project" value="UniProtKB-SubCell"/>
</dbReference>
<keyword evidence="14" id="KW-1185">Reference proteome</keyword>
<evidence type="ECO:0000256" key="8">
    <source>
        <dbReference type="ARBA" id="ARBA00023269"/>
    </source>
</evidence>
<evidence type="ECO:0000256" key="5">
    <source>
        <dbReference type="ARBA" id="ARBA00022990"/>
    </source>
</evidence>
<name>A0A5C3QCS3_9AGAR</name>
<dbReference type="InterPro" id="IPR002119">
    <property type="entry name" value="Histone_H2A"/>
</dbReference>
<dbReference type="InterPro" id="IPR007125">
    <property type="entry name" value="H2A/H2B/H3"/>
</dbReference>
<protein>
    <recommendedName>
        <fullName evidence="9">Histone H2A</fullName>
    </recommendedName>
</protein>
<dbReference type="CDD" id="cd00074">
    <property type="entry name" value="HFD_H2A"/>
    <property type="match status" value="1"/>
</dbReference>
<comment type="subcellular location">
    <subcellularLocation>
        <location evidence="2">Chromosome</location>
    </subcellularLocation>
    <subcellularLocation>
        <location evidence="1 9">Nucleus</location>
    </subcellularLocation>
</comment>
<dbReference type="GO" id="GO:0046982">
    <property type="term" value="F:protein heterodimerization activity"/>
    <property type="evidence" value="ECO:0007669"/>
    <property type="project" value="InterPro"/>
</dbReference>
<dbReference type="Gene3D" id="1.10.20.10">
    <property type="entry name" value="Histone, subunit A"/>
    <property type="match status" value="1"/>
</dbReference>
<comment type="similarity">
    <text evidence="3 9">Belongs to the histone H2A family.</text>
</comment>
<dbReference type="GO" id="GO:0006338">
    <property type="term" value="P:chromatin remodeling"/>
    <property type="evidence" value="ECO:0007669"/>
    <property type="project" value="UniProtKB-ARBA"/>
</dbReference>
<keyword evidence="8 9" id="KW-0544">Nucleosome core</keyword>
<accession>A0A5C3QCS3</accession>
<dbReference type="GO" id="GO:0030527">
    <property type="term" value="F:structural constituent of chromatin"/>
    <property type="evidence" value="ECO:0007669"/>
    <property type="project" value="InterPro"/>
</dbReference>
<evidence type="ECO:0000259" key="11">
    <source>
        <dbReference type="Pfam" id="PF00125"/>
    </source>
</evidence>
<feature type="domain" description="Histone H2A C-terminal" evidence="12">
    <location>
        <begin position="108"/>
        <end position="136"/>
    </location>
</feature>
<dbReference type="InterPro" id="IPR009072">
    <property type="entry name" value="Histone-fold"/>
</dbReference>
<dbReference type="OrthoDB" id="9421954at2759"/>
<dbReference type="STRING" id="1884261.A0A5C3QCS3"/>
<feature type="compositionally biased region" description="Low complexity" evidence="10">
    <location>
        <begin position="1"/>
        <end position="20"/>
    </location>
</feature>
<evidence type="ECO:0000313" key="14">
    <source>
        <dbReference type="Proteomes" id="UP000305067"/>
    </source>
</evidence>
<dbReference type="Pfam" id="PF00125">
    <property type="entry name" value="Histone"/>
    <property type="match status" value="1"/>
</dbReference>
<dbReference type="InterPro" id="IPR032454">
    <property type="entry name" value="Histone_H2A_C"/>
</dbReference>
<keyword evidence="7 9" id="KW-0539">Nucleus</keyword>
<feature type="domain" description="Core Histone H2A/H2B/H3" evidence="11">
    <location>
        <begin position="30"/>
        <end position="104"/>
    </location>
</feature>
<dbReference type="GO" id="GO:0000786">
    <property type="term" value="C:nucleosome"/>
    <property type="evidence" value="ECO:0007669"/>
    <property type="project" value="UniProtKB-KW"/>
</dbReference>
<dbReference type="GO" id="GO:0003677">
    <property type="term" value="F:DNA binding"/>
    <property type="evidence" value="ECO:0007669"/>
    <property type="project" value="UniProtKB-KW"/>
</dbReference>
<keyword evidence="5" id="KW-0007">Acetylation</keyword>
<feature type="region of interest" description="Disordered" evidence="10">
    <location>
        <begin position="1"/>
        <end position="24"/>
    </location>
</feature>
<dbReference type="SUPFAM" id="SSF47113">
    <property type="entry name" value="Histone-fold"/>
    <property type="match status" value="1"/>
</dbReference>
<keyword evidence="4 9" id="KW-0158">Chromosome</keyword>
<dbReference type="EMBL" id="ML178831">
    <property type="protein sequence ID" value="TFK99822.1"/>
    <property type="molecule type" value="Genomic_DNA"/>
</dbReference>
<evidence type="ECO:0000313" key="13">
    <source>
        <dbReference type="EMBL" id="TFK99822.1"/>
    </source>
</evidence>
<evidence type="ECO:0000256" key="6">
    <source>
        <dbReference type="ARBA" id="ARBA00023125"/>
    </source>
</evidence>
<evidence type="ECO:0000256" key="3">
    <source>
        <dbReference type="ARBA" id="ARBA00010691"/>
    </source>
</evidence>
<evidence type="ECO:0000256" key="7">
    <source>
        <dbReference type="ARBA" id="ARBA00023242"/>
    </source>
</evidence>
<organism evidence="13 14">
    <name type="scientific">Pterulicium gracile</name>
    <dbReference type="NCBI Taxonomy" id="1884261"/>
    <lineage>
        <taxon>Eukaryota</taxon>
        <taxon>Fungi</taxon>
        <taxon>Dikarya</taxon>
        <taxon>Basidiomycota</taxon>
        <taxon>Agaricomycotina</taxon>
        <taxon>Agaricomycetes</taxon>
        <taxon>Agaricomycetidae</taxon>
        <taxon>Agaricales</taxon>
        <taxon>Pleurotineae</taxon>
        <taxon>Pterulaceae</taxon>
        <taxon>Pterulicium</taxon>
    </lineage>
</organism>
<dbReference type="PRINTS" id="PR00620">
    <property type="entry name" value="HISTONEH2A"/>
</dbReference>
<dbReference type="SMART" id="SM00414">
    <property type="entry name" value="H2A"/>
    <property type="match status" value="1"/>
</dbReference>
<evidence type="ECO:0000256" key="1">
    <source>
        <dbReference type="ARBA" id="ARBA00004123"/>
    </source>
</evidence>
<dbReference type="PROSITE" id="PS00046">
    <property type="entry name" value="HISTONE_H2A"/>
    <property type="match status" value="1"/>
</dbReference>
<keyword evidence="6 9" id="KW-0238">DNA-binding</keyword>
<dbReference type="InterPro" id="IPR032458">
    <property type="entry name" value="Histone_H2A_CS"/>
</dbReference>
<dbReference type="AlphaFoldDB" id="A0A5C3QCS3"/>
<dbReference type="FunFam" id="1.10.20.10:FF:000021">
    <property type="entry name" value="Histone H2A"/>
    <property type="match status" value="1"/>
</dbReference>
<evidence type="ECO:0000256" key="4">
    <source>
        <dbReference type="ARBA" id="ARBA00022454"/>
    </source>
</evidence>
<dbReference type="GO" id="GO:0000791">
    <property type="term" value="C:euchromatin"/>
    <property type="evidence" value="ECO:0007669"/>
    <property type="project" value="UniProtKB-ARBA"/>
</dbReference>
<comment type="subunit">
    <text evidence="9">The nucleosome is a histone octamer containing two molecules each of H2A, H2B, H3 and H4 assembled in one H3-H4 heterotetramer and two H2A-H2B heterodimers. The octamer wraps approximately 147 bp of DNA.</text>
</comment>
<evidence type="ECO:0000256" key="10">
    <source>
        <dbReference type="SAM" id="MobiDB-lite"/>
    </source>
</evidence>
<dbReference type="Pfam" id="PF16211">
    <property type="entry name" value="Histone_H2A_C"/>
    <property type="match status" value="1"/>
</dbReference>
<evidence type="ECO:0000256" key="2">
    <source>
        <dbReference type="ARBA" id="ARBA00004286"/>
    </source>
</evidence>
<evidence type="ECO:0000259" key="12">
    <source>
        <dbReference type="Pfam" id="PF16211"/>
    </source>
</evidence>
<dbReference type="PANTHER" id="PTHR23430">
    <property type="entry name" value="HISTONE H2A"/>
    <property type="match status" value="1"/>
</dbReference>
<dbReference type="Proteomes" id="UP000305067">
    <property type="component" value="Unassembled WGS sequence"/>
</dbReference>
<gene>
    <name evidence="13" type="ORF">BDV98DRAFT_570217</name>
</gene>
<reference evidence="13 14" key="1">
    <citation type="journal article" date="2019" name="Nat. Ecol. Evol.">
        <title>Megaphylogeny resolves global patterns of mushroom evolution.</title>
        <authorList>
            <person name="Varga T."/>
            <person name="Krizsan K."/>
            <person name="Foldi C."/>
            <person name="Dima B."/>
            <person name="Sanchez-Garcia M."/>
            <person name="Sanchez-Ramirez S."/>
            <person name="Szollosi G.J."/>
            <person name="Szarkandi J.G."/>
            <person name="Papp V."/>
            <person name="Albert L."/>
            <person name="Andreopoulos W."/>
            <person name="Angelini C."/>
            <person name="Antonin V."/>
            <person name="Barry K.W."/>
            <person name="Bougher N.L."/>
            <person name="Buchanan P."/>
            <person name="Buyck B."/>
            <person name="Bense V."/>
            <person name="Catcheside P."/>
            <person name="Chovatia M."/>
            <person name="Cooper J."/>
            <person name="Damon W."/>
            <person name="Desjardin D."/>
            <person name="Finy P."/>
            <person name="Geml J."/>
            <person name="Haridas S."/>
            <person name="Hughes K."/>
            <person name="Justo A."/>
            <person name="Karasinski D."/>
            <person name="Kautmanova I."/>
            <person name="Kiss B."/>
            <person name="Kocsube S."/>
            <person name="Kotiranta H."/>
            <person name="LaButti K.M."/>
            <person name="Lechner B.E."/>
            <person name="Liimatainen K."/>
            <person name="Lipzen A."/>
            <person name="Lukacs Z."/>
            <person name="Mihaltcheva S."/>
            <person name="Morgado L.N."/>
            <person name="Niskanen T."/>
            <person name="Noordeloos M.E."/>
            <person name="Ohm R.A."/>
            <person name="Ortiz-Santana B."/>
            <person name="Ovrebo C."/>
            <person name="Racz N."/>
            <person name="Riley R."/>
            <person name="Savchenko A."/>
            <person name="Shiryaev A."/>
            <person name="Soop K."/>
            <person name="Spirin V."/>
            <person name="Szebenyi C."/>
            <person name="Tomsovsky M."/>
            <person name="Tulloss R.E."/>
            <person name="Uehling J."/>
            <person name="Grigoriev I.V."/>
            <person name="Vagvolgyi C."/>
            <person name="Papp T."/>
            <person name="Martin F.M."/>
            <person name="Miettinen O."/>
            <person name="Hibbett D.S."/>
            <person name="Nagy L.G."/>
        </authorList>
    </citation>
    <scope>NUCLEOTIDE SEQUENCE [LARGE SCALE GENOMIC DNA]</scope>
    <source>
        <strain evidence="13 14">CBS 309.79</strain>
    </source>
</reference>
<evidence type="ECO:0000256" key="9">
    <source>
        <dbReference type="RuleBase" id="RU003767"/>
    </source>
</evidence>
<sequence length="148" mass="15816">MPARKAAASGGKAAPGSPAADVDRSQILARTRSAKAGLQFPVGRIHRYLKQQTKSRVRVGAKAAVYMASVLEYLVAEVVELSGNAARDLKVKRITPRHLQLAIRSDGELNDLVRATIAGGGVVPHIHKALVIKNIKRSEHGMPPAVVF</sequence>